<protein>
    <submittedName>
        <fullName evidence="6">Biotin/methionine sulfoxide reductase</fullName>
    </submittedName>
</protein>
<name>A0A1I3RCZ0_9HYPH</name>
<evidence type="ECO:0000256" key="4">
    <source>
        <dbReference type="SAM" id="MobiDB-lite"/>
    </source>
</evidence>
<dbReference type="PANTHER" id="PTHR43742">
    <property type="entry name" value="TRIMETHYLAMINE-N-OXIDE REDUCTASE"/>
    <property type="match status" value="1"/>
</dbReference>
<reference evidence="7" key="1">
    <citation type="submission" date="2016-10" db="EMBL/GenBank/DDBJ databases">
        <authorList>
            <person name="Varghese N."/>
            <person name="Submissions S."/>
        </authorList>
    </citation>
    <scope>NUCLEOTIDE SEQUENCE [LARGE SCALE GENOMIC DNA]</scope>
    <source>
        <strain evidence="7">DSM 21857</strain>
    </source>
</reference>
<dbReference type="EMBL" id="FORF01000018">
    <property type="protein sequence ID" value="SFJ43066.1"/>
    <property type="molecule type" value="Genomic_DNA"/>
</dbReference>
<evidence type="ECO:0000313" key="7">
    <source>
        <dbReference type="Proteomes" id="UP000242763"/>
    </source>
</evidence>
<dbReference type="GO" id="GO:0009061">
    <property type="term" value="P:anaerobic respiration"/>
    <property type="evidence" value="ECO:0007669"/>
    <property type="project" value="TreeGrafter"/>
</dbReference>
<comment type="cofactor">
    <cofactor evidence="1">
        <name>Mo-bis(molybdopterin guanine dinucleotide)</name>
        <dbReference type="ChEBI" id="CHEBI:60539"/>
    </cofactor>
</comment>
<gene>
    <name evidence="6" type="ORF">SAMN03080618_02958</name>
</gene>
<evidence type="ECO:0000256" key="2">
    <source>
        <dbReference type="ARBA" id="ARBA00022505"/>
    </source>
</evidence>
<proteinExistence type="predicted"/>
<dbReference type="Gene3D" id="3.40.50.740">
    <property type="match status" value="1"/>
</dbReference>
<organism evidence="6 7">
    <name type="scientific">Aquamicrobium aerolatum DSM 21857</name>
    <dbReference type="NCBI Taxonomy" id="1121003"/>
    <lineage>
        <taxon>Bacteria</taxon>
        <taxon>Pseudomonadati</taxon>
        <taxon>Pseudomonadota</taxon>
        <taxon>Alphaproteobacteria</taxon>
        <taxon>Hyphomicrobiales</taxon>
        <taxon>Phyllobacteriaceae</taxon>
        <taxon>Aerobium</taxon>
    </lineage>
</organism>
<evidence type="ECO:0000313" key="6">
    <source>
        <dbReference type="EMBL" id="SFJ43066.1"/>
    </source>
</evidence>
<feature type="compositionally biased region" description="Basic and acidic residues" evidence="4">
    <location>
        <begin position="122"/>
        <end position="137"/>
    </location>
</feature>
<accession>A0A1I3RCZ0</accession>
<keyword evidence="3" id="KW-0560">Oxidoreductase</keyword>
<dbReference type="GO" id="GO:0030151">
    <property type="term" value="F:molybdenum ion binding"/>
    <property type="evidence" value="ECO:0007669"/>
    <property type="project" value="TreeGrafter"/>
</dbReference>
<dbReference type="AlphaFoldDB" id="A0A1I3RCZ0"/>
<dbReference type="GO" id="GO:0016491">
    <property type="term" value="F:oxidoreductase activity"/>
    <property type="evidence" value="ECO:0007669"/>
    <property type="project" value="UniProtKB-KW"/>
</dbReference>
<dbReference type="RefSeq" id="WP_175556736.1">
    <property type="nucleotide sequence ID" value="NZ_FORF01000018.1"/>
</dbReference>
<keyword evidence="2" id="KW-0500">Molybdenum</keyword>
<evidence type="ECO:0000256" key="1">
    <source>
        <dbReference type="ARBA" id="ARBA00001942"/>
    </source>
</evidence>
<dbReference type="SUPFAM" id="SSF53706">
    <property type="entry name" value="Formate dehydrogenase/DMSO reductase, domains 1-3"/>
    <property type="match status" value="1"/>
</dbReference>
<dbReference type="GO" id="GO:0009055">
    <property type="term" value="F:electron transfer activity"/>
    <property type="evidence" value="ECO:0007669"/>
    <property type="project" value="TreeGrafter"/>
</dbReference>
<feature type="domain" description="Ig-like" evidence="5">
    <location>
        <begin position="102"/>
        <end position="149"/>
    </location>
</feature>
<dbReference type="STRING" id="1121003.SAMN03080618_02958"/>
<dbReference type="Proteomes" id="UP000242763">
    <property type="component" value="Unassembled WGS sequence"/>
</dbReference>
<dbReference type="GO" id="GO:0030288">
    <property type="term" value="C:outer membrane-bounded periplasmic space"/>
    <property type="evidence" value="ECO:0007669"/>
    <property type="project" value="TreeGrafter"/>
</dbReference>
<evidence type="ECO:0000256" key="3">
    <source>
        <dbReference type="ARBA" id="ARBA00023002"/>
    </source>
</evidence>
<evidence type="ECO:0000259" key="5">
    <source>
        <dbReference type="PROSITE" id="PS50835"/>
    </source>
</evidence>
<dbReference type="PROSITE" id="PS50835">
    <property type="entry name" value="IG_LIKE"/>
    <property type="match status" value="1"/>
</dbReference>
<feature type="region of interest" description="Disordered" evidence="4">
    <location>
        <begin position="106"/>
        <end position="149"/>
    </location>
</feature>
<dbReference type="InterPro" id="IPR007110">
    <property type="entry name" value="Ig-like_dom"/>
</dbReference>
<dbReference type="InterPro" id="IPR050612">
    <property type="entry name" value="Prok_Mopterin_Oxidored"/>
</dbReference>
<sequence length="149" mass="17031">MVAGRARRGKGRSDDDLFDRDPFILAMHRAIDPVGQTRDDYEIFSALAERLGYRDAFTEGRSSDEWVRLQWENSRASLARRGIEAPDFETFWEQGYFRMPEPEAMQARFEGFPQGPSSQPARDGDRPYHDLACERESGGASPARGLAWR</sequence>
<dbReference type="PANTHER" id="PTHR43742:SF10">
    <property type="entry name" value="TRIMETHYLAMINE-N-OXIDE REDUCTASE 2"/>
    <property type="match status" value="1"/>
</dbReference>
<keyword evidence="7" id="KW-1185">Reference proteome</keyword>